<dbReference type="GO" id="GO:0016491">
    <property type="term" value="F:oxidoreductase activity"/>
    <property type="evidence" value="ECO:0007669"/>
    <property type="project" value="UniProtKB-KW"/>
</dbReference>
<dbReference type="InterPro" id="IPR006311">
    <property type="entry name" value="TAT_signal"/>
</dbReference>
<dbReference type="InterPro" id="IPR051911">
    <property type="entry name" value="SDR_oxidoreductase"/>
</dbReference>
<name>A0A6L5C2D7_9PSED</name>
<dbReference type="SMART" id="SM00822">
    <property type="entry name" value="PKS_KR"/>
    <property type="match status" value="1"/>
</dbReference>
<dbReference type="InterPro" id="IPR057326">
    <property type="entry name" value="KR_dom"/>
</dbReference>
<dbReference type="CDD" id="cd05374">
    <property type="entry name" value="17beta-HSD-like_SDR_c"/>
    <property type="match status" value="1"/>
</dbReference>
<organism evidence="5 6">
    <name type="scientific">Pseudomonas frederiksbergensis</name>
    <dbReference type="NCBI Taxonomy" id="104087"/>
    <lineage>
        <taxon>Bacteria</taxon>
        <taxon>Pseudomonadati</taxon>
        <taxon>Pseudomonadota</taxon>
        <taxon>Gammaproteobacteria</taxon>
        <taxon>Pseudomonadales</taxon>
        <taxon>Pseudomonadaceae</taxon>
        <taxon>Pseudomonas</taxon>
    </lineage>
</organism>
<comment type="caution">
    <text evidence="5">The sequence shown here is derived from an EMBL/GenBank/DDBJ whole genome shotgun (WGS) entry which is preliminary data.</text>
</comment>
<dbReference type="PANTHER" id="PTHR43976:SF16">
    <property type="entry name" value="SHORT-CHAIN DEHYDROGENASE_REDUCTASE FAMILY PROTEIN"/>
    <property type="match status" value="1"/>
</dbReference>
<comment type="similarity">
    <text evidence="1 3">Belongs to the short-chain dehydrogenases/reductases (SDR) family.</text>
</comment>
<evidence type="ECO:0000259" key="4">
    <source>
        <dbReference type="SMART" id="SM00822"/>
    </source>
</evidence>
<dbReference type="EC" id="1.-.-.-" evidence="5"/>
<dbReference type="InterPro" id="IPR036291">
    <property type="entry name" value="NAD(P)-bd_dom_sf"/>
</dbReference>
<dbReference type="Pfam" id="PF00106">
    <property type="entry name" value="adh_short"/>
    <property type="match status" value="1"/>
</dbReference>
<feature type="domain" description="Ketoreductase" evidence="4">
    <location>
        <begin position="63"/>
        <end position="220"/>
    </location>
</feature>
<dbReference type="InterPro" id="IPR002347">
    <property type="entry name" value="SDR_fam"/>
</dbReference>
<protein>
    <submittedName>
        <fullName evidence="5">Putative oxidoreductase</fullName>
        <ecNumber evidence="5">1.-.-.-</ecNumber>
    </submittedName>
</protein>
<dbReference type="PRINTS" id="PR00081">
    <property type="entry name" value="GDHRDH"/>
</dbReference>
<accession>A0A6L5C2D7</accession>
<dbReference type="PRINTS" id="PR00080">
    <property type="entry name" value="SDRFAMILY"/>
</dbReference>
<proteinExistence type="inferred from homology"/>
<evidence type="ECO:0000313" key="5">
    <source>
        <dbReference type="EMBL" id="KAF2395121.1"/>
    </source>
</evidence>
<evidence type="ECO:0000313" key="6">
    <source>
        <dbReference type="Proteomes" id="UP000475265"/>
    </source>
</evidence>
<evidence type="ECO:0000256" key="1">
    <source>
        <dbReference type="ARBA" id="ARBA00006484"/>
    </source>
</evidence>
<sequence>MSNLPTDQVESDDAAGRERREFIKAGMVVTAAALLPGLAASASAATATATGAQAQGHQGAGKKVWMITGSSRGLGLAIARSALAAGHAVVATGRNPQRVAAALGNHPDLLTVRLDVTRPEEAYTAVEAAVGRFGRIDVLVNNAGNFYAGFFEELSPDQVRSQIETLLFGPMNVARATLPVMRKQRSGLLLNISSSGGITGGMFCTAYSAAKFGIEGWTESLIPEIEPYGIRTMLVEPGFFRTELLTPASTTYAEPSIDDYAPRTRETVTAWKGMDGKQPGDPAKLANAIVQLAGREQPPLRFPGGADAVQTFEVKSKTLAEQANANRALSSALAHDA</sequence>
<dbReference type="PANTHER" id="PTHR43976">
    <property type="entry name" value="SHORT CHAIN DEHYDROGENASE"/>
    <property type="match status" value="1"/>
</dbReference>
<dbReference type="PROSITE" id="PS51318">
    <property type="entry name" value="TAT"/>
    <property type="match status" value="1"/>
</dbReference>
<keyword evidence="2 5" id="KW-0560">Oxidoreductase</keyword>
<evidence type="ECO:0000256" key="3">
    <source>
        <dbReference type="RuleBase" id="RU000363"/>
    </source>
</evidence>
<dbReference type="AlphaFoldDB" id="A0A6L5C2D7"/>
<gene>
    <name evidence="5" type="ORF">FX983_03104</name>
</gene>
<dbReference type="EMBL" id="JAAAXX010000001">
    <property type="protein sequence ID" value="KAF2395121.1"/>
    <property type="molecule type" value="Genomic_DNA"/>
</dbReference>
<dbReference type="Gene3D" id="3.40.50.720">
    <property type="entry name" value="NAD(P)-binding Rossmann-like Domain"/>
    <property type="match status" value="1"/>
</dbReference>
<dbReference type="RefSeq" id="WP_163910102.1">
    <property type="nucleotide sequence ID" value="NZ_JAAAXX010000001.1"/>
</dbReference>
<reference evidence="5 6" key="1">
    <citation type="submission" date="2019-12" db="EMBL/GenBank/DDBJ databases">
        <title>Endophytic bacteria associated with Panax ginseng seedlings.</title>
        <authorList>
            <person name="Park J.M."/>
            <person name="Shin R."/>
            <person name="Jo S.H."/>
        </authorList>
    </citation>
    <scope>NUCLEOTIDE SEQUENCE [LARGE SCALE GENOMIC DNA]</scope>
    <source>
        <strain evidence="5 6">PgKB32</strain>
    </source>
</reference>
<evidence type="ECO:0000256" key="2">
    <source>
        <dbReference type="ARBA" id="ARBA00023002"/>
    </source>
</evidence>
<dbReference type="Proteomes" id="UP000475265">
    <property type="component" value="Unassembled WGS sequence"/>
</dbReference>
<dbReference type="SUPFAM" id="SSF51735">
    <property type="entry name" value="NAD(P)-binding Rossmann-fold domains"/>
    <property type="match status" value="1"/>
</dbReference>